<feature type="compositionally biased region" description="Basic and acidic residues" evidence="1">
    <location>
        <begin position="167"/>
        <end position="177"/>
    </location>
</feature>
<feature type="region of interest" description="Disordered" evidence="1">
    <location>
        <begin position="154"/>
        <end position="229"/>
    </location>
</feature>
<evidence type="ECO:0000313" key="3">
    <source>
        <dbReference type="Proteomes" id="UP001600424"/>
    </source>
</evidence>
<evidence type="ECO:0000256" key="1">
    <source>
        <dbReference type="SAM" id="MobiDB-lite"/>
    </source>
</evidence>
<name>A0ABW6IM70_STRWE</name>
<proteinExistence type="predicted"/>
<comment type="caution">
    <text evidence="2">The sequence shown here is derived from an EMBL/GenBank/DDBJ whole genome shotgun (WGS) entry which is preliminary data.</text>
</comment>
<protein>
    <recommendedName>
        <fullName evidence="4">Transposase</fullName>
    </recommendedName>
</protein>
<dbReference type="Proteomes" id="UP001600424">
    <property type="component" value="Unassembled WGS sequence"/>
</dbReference>
<gene>
    <name evidence="2" type="ORF">ACFQ63_03135</name>
</gene>
<accession>A0ABW6IM70</accession>
<dbReference type="RefSeq" id="WP_386254204.1">
    <property type="nucleotide sequence ID" value="NZ_JBHTRV010000002.1"/>
</dbReference>
<evidence type="ECO:0008006" key="4">
    <source>
        <dbReference type="Google" id="ProtNLM"/>
    </source>
</evidence>
<evidence type="ECO:0000313" key="2">
    <source>
        <dbReference type="EMBL" id="MFE5978686.1"/>
    </source>
</evidence>
<sequence>MPRRLLRAAWLAEHLGIEVVCRDRAPFFDEGAGIGAPTAVQVADRFHLWRNLGQAAERCVSRHRSCLRASFAEAVPEKAPAPAPPSAESGSPWHTGHRFADRTRAKHTAVHALLAAGHDRRSIQRQLGMAYRTVRRPADATRPEDLFQGQWRNRRTKLDDFGATCRSPREPPGEVGHRQPAPPPDPSCAYSVRVSPPRPGAVPRPAPRSPLPGCPSQGSARAAPCRHGR</sequence>
<feature type="compositionally biased region" description="Pro residues" evidence="1">
    <location>
        <begin position="196"/>
        <end position="213"/>
    </location>
</feature>
<dbReference type="EMBL" id="JBHTRV010000002">
    <property type="protein sequence ID" value="MFE5978686.1"/>
    <property type="molecule type" value="Genomic_DNA"/>
</dbReference>
<keyword evidence="3" id="KW-1185">Reference proteome</keyword>
<reference evidence="2 3" key="1">
    <citation type="submission" date="2024-09" db="EMBL/GenBank/DDBJ databases">
        <title>The Natural Products Discovery Center: Release of the First 8490 Sequenced Strains for Exploring Actinobacteria Biosynthetic Diversity.</title>
        <authorList>
            <person name="Kalkreuter E."/>
            <person name="Kautsar S.A."/>
            <person name="Yang D."/>
            <person name="Bader C.D."/>
            <person name="Teijaro C.N."/>
            <person name="Fluegel L."/>
            <person name="Davis C.M."/>
            <person name="Simpson J.R."/>
            <person name="Lauterbach L."/>
            <person name="Steele A.D."/>
            <person name="Gui C."/>
            <person name="Meng S."/>
            <person name="Li G."/>
            <person name="Viehrig K."/>
            <person name="Ye F."/>
            <person name="Su P."/>
            <person name="Kiefer A.F."/>
            <person name="Nichols A."/>
            <person name="Cepeda A.J."/>
            <person name="Yan W."/>
            <person name="Fan B."/>
            <person name="Jiang Y."/>
            <person name="Adhikari A."/>
            <person name="Zheng C.-J."/>
            <person name="Schuster L."/>
            <person name="Cowan T.M."/>
            <person name="Smanski M.J."/>
            <person name="Chevrette M.G."/>
            <person name="De Carvalho L.P.S."/>
            <person name="Shen B."/>
        </authorList>
    </citation>
    <scope>NUCLEOTIDE SEQUENCE [LARGE SCALE GENOMIC DNA]</scope>
    <source>
        <strain evidence="2 3">NPDC056472</strain>
    </source>
</reference>
<organism evidence="2 3">
    <name type="scientific">Streptomyces wedmorensis</name>
    <dbReference type="NCBI Taxonomy" id="43759"/>
    <lineage>
        <taxon>Bacteria</taxon>
        <taxon>Bacillati</taxon>
        <taxon>Actinomycetota</taxon>
        <taxon>Actinomycetes</taxon>
        <taxon>Kitasatosporales</taxon>
        <taxon>Streptomycetaceae</taxon>
        <taxon>Streptomyces</taxon>
    </lineage>
</organism>